<keyword evidence="1" id="KW-1133">Transmembrane helix</keyword>
<dbReference type="VEuPathDB" id="VectorBase:AMIN014731"/>
<dbReference type="AlphaFoldDB" id="A0A182WPZ5"/>
<keyword evidence="1" id="KW-0812">Transmembrane</keyword>
<name>A0A182WPZ5_9DIPT</name>
<sequence length="80" mass="9782">DYAPGRWSFLFRWSTLQRVAPQDDARQSKKKRKRYTVTLRKCFYSNYLPKKTAGFFLYISFVMAVHWQWLSAVERIWQVK</sequence>
<keyword evidence="1" id="KW-0472">Membrane</keyword>
<dbReference type="EnsemblMetazoa" id="AMIN014731-RA">
    <property type="protein sequence ID" value="AMIN014731-PA"/>
    <property type="gene ID" value="AMIN014731"/>
</dbReference>
<evidence type="ECO:0000313" key="3">
    <source>
        <dbReference type="Proteomes" id="UP000075920"/>
    </source>
</evidence>
<protein>
    <submittedName>
        <fullName evidence="2">Uncharacterized protein</fullName>
    </submittedName>
</protein>
<proteinExistence type="predicted"/>
<evidence type="ECO:0000256" key="1">
    <source>
        <dbReference type="SAM" id="Phobius"/>
    </source>
</evidence>
<reference evidence="3" key="1">
    <citation type="submission" date="2013-03" db="EMBL/GenBank/DDBJ databases">
        <title>The Genome Sequence of Anopheles minimus MINIMUS1.</title>
        <authorList>
            <consortium name="The Broad Institute Genomics Platform"/>
            <person name="Neafsey D.E."/>
            <person name="Walton C."/>
            <person name="Walker B."/>
            <person name="Young S.K."/>
            <person name="Zeng Q."/>
            <person name="Gargeya S."/>
            <person name="Fitzgerald M."/>
            <person name="Haas B."/>
            <person name="Abouelleil A."/>
            <person name="Allen A.W."/>
            <person name="Alvarado L."/>
            <person name="Arachchi H.M."/>
            <person name="Berlin A.M."/>
            <person name="Chapman S.B."/>
            <person name="Gainer-Dewar J."/>
            <person name="Goldberg J."/>
            <person name="Griggs A."/>
            <person name="Gujja S."/>
            <person name="Hansen M."/>
            <person name="Howarth C."/>
            <person name="Imamovic A."/>
            <person name="Ireland A."/>
            <person name="Larimer J."/>
            <person name="McCowan C."/>
            <person name="Murphy C."/>
            <person name="Pearson M."/>
            <person name="Poon T.W."/>
            <person name="Priest M."/>
            <person name="Roberts A."/>
            <person name="Saif S."/>
            <person name="Shea T."/>
            <person name="Sisk P."/>
            <person name="Sykes S."/>
            <person name="Wortman J."/>
            <person name="Nusbaum C."/>
            <person name="Birren B."/>
        </authorList>
    </citation>
    <scope>NUCLEOTIDE SEQUENCE [LARGE SCALE GENOMIC DNA]</scope>
    <source>
        <strain evidence="3">MINIMUS1</strain>
    </source>
</reference>
<organism evidence="2 3">
    <name type="scientific">Anopheles minimus</name>
    <dbReference type="NCBI Taxonomy" id="112268"/>
    <lineage>
        <taxon>Eukaryota</taxon>
        <taxon>Metazoa</taxon>
        <taxon>Ecdysozoa</taxon>
        <taxon>Arthropoda</taxon>
        <taxon>Hexapoda</taxon>
        <taxon>Insecta</taxon>
        <taxon>Pterygota</taxon>
        <taxon>Neoptera</taxon>
        <taxon>Endopterygota</taxon>
        <taxon>Diptera</taxon>
        <taxon>Nematocera</taxon>
        <taxon>Culicoidea</taxon>
        <taxon>Culicidae</taxon>
        <taxon>Anophelinae</taxon>
        <taxon>Anopheles</taxon>
    </lineage>
</organism>
<keyword evidence="3" id="KW-1185">Reference proteome</keyword>
<dbReference type="Proteomes" id="UP000075920">
    <property type="component" value="Unassembled WGS sequence"/>
</dbReference>
<reference evidence="2" key="2">
    <citation type="submission" date="2020-05" db="UniProtKB">
        <authorList>
            <consortium name="EnsemblMetazoa"/>
        </authorList>
    </citation>
    <scope>IDENTIFICATION</scope>
    <source>
        <strain evidence="2">MINIMUS1</strain>
    </source>
</reference>
<feature type="transmembrane region" description="Helical" evidence="1">
    <location>
        <begin position="53"/>
        <end position="70"/>
    </location>
</feature>
<evidence type="ECO:0000313" key="2">
    <source>
        <dbReference type="EnsemblMetazoa" id="AMIN014731-PA"/>
    </source>
</evidence>
<accession>A0A182WPZ5</accession>